<gene>
    <name evidence="2" type="ORF">D7S86_01995</name>
</gene>
<reference evidence="2 3" key="1">
    <citation type="submission" date="2018-10" db="EMBL/GenBank/DDBJ databases">
        <title>Robbsia sp. DHC34, isolated from soil.</title>
        <authorList>
            <person name="Gao Z.-H."/>
            <person name="Qiu L.-H."/>
        </authorList>
    </citation>
    <scope>NUCLEOTIDE SEQUENCE [LARGE SCALE GENOMIC DNA]</scope>
    <source>
        <strain evidence="2 3">DHC34</strain>
    </source>
</reference>
<dbReference type="SUPFAM" id="SSF102588">
    <property type="entry name" value="LmbE-like"/>
    <property type="match status" value="1"/>
</dbReference>
<dbReference type="InterPro" id="IPR024078">
    <property type="entry name" value="LmbE-like_dom_sf"/>
</dbReference>
<dbReference type="EMBL" id="RBZU01000001">
    <property type="protein sequence ID" value="RKP58730.1"/>
    <property type="molecule type" value="Genomic_DNA"/>
</dbReference>
<dbReference type="Proteomes" id="UP000270342">
    <property type="component" value="Unassembled WGS sequence"/>
</dbReference>
<dbReference type="AlphaFoldDB" id="A0A494YAF7"/>
<dbReference type="PANTHER" id="PTHR12993:SF11">
    <property type="entry name" value="N-ACETYLGLUCOSAMINYL-PHOSPHATIDYLINOSITOL DE-N-ACETYLASE"/>
    <property type="match status" value="1"/>
</dbReference>
<keyword evidence="3" id="KW-1185">Reference proteome</keyword>
<evidence type="ECO:0000313" key="3">
    <source>
        <dbReference type="Proteomes" id="UP000270342"/>
    </source>
</evidence>
<dbReference type="GO" id="GO:0016811">
    <property type="term" value="F:hydrolase activity, acting on carbon-nitrogen (but not peptide) bonds, in linear amides"/>
    <property type="evidence" value="ECO:0007669"/>
    <property type="project" value="TreeGrafter"/>
</dbReference>
<feature type="region of interest" description="Disordered" evidence="1">
    <location>
        <begin position="1"/>
        <end position="24"/>
    </location>
</feature>
<evidence type="ECO:0000313" key="2">
    <source>
        <dbReference type="EMBL" id="RKP58730.1"/>
    </source>
</evidence>
<dbReference type="InterPro" id="IPR003737">
    <property type="entry name" value="GlcNAc_PI_deacetylase-related"/>
</dbReference>
<organism evidence="2 3">
    <name type="scientific">Pararobbsia silviterrae</name>
    <dbReference type="NCBI Taxonomy" id="1792498"/>
    <lineage>
        <taxon>Bacteria</taxon>
        <taxon>Pseudomonadati</taxon>
        <taxon>Pseudomonadota</taxon>
        <taxon>Betaproteobacteria</taxon>
        <taxon>Burkholderiales</taxon>
        <taxon>Burkholderiaceae</taxon>
        <taxon>Pararobbsia</taxon>
    </lineage>
</organism>
<feature type="compositionally biased region" description="Basic and acidic residues" evidence="1">
    <location>
        <begin position="8"/>
        <end position="22"/>
    </location>
</feature>
<dbReference type="PANTHER" id="PTHR12993">
    <property type="entry name" value="N-ACETYLGLUCOSAMINYL-PHOSPHATIDYLINOSITOL DE-N-ACETYLASE-RELATED"/>
    <property type="match status" value="1"/>
</dbReference>
<evidence type="ECO:0000256" key="1">
    <source>
        <dbReference type="SAM" id="MobiDB-lite"/>
    </source>
</evidence>
<accession>A0A494YAF7</accession>
<dbReference type="Pfam" id="PF02585">
    <property type="entry name" value="PIG-L"/>
    <property type="match status" value="1"/>
</dbReference>
<proteinExistence type="predicted"/>
<name>A0A494YAF7_9BURK</name>
<sequence>MDALTHSDNAKRGAPERRRPSWDEFDTLPELQPDRLVPLHGRAVFIAPHPDDEVLGMGGLMVRLARLQRKLALIAVTDGDASHRNSTVWTADRLRETRPNETREALQRLRAYNVDVTRLRFGDGTVGSSERALQSQIEHLIHADDVVITTWRFDGHPDHEATGRAAAAACVASGAHLVEAPIWAWHDSAPGDTRLPWGRARRLSLDASTHARKRHAIDAFTSQLEDDPSNQQKAVLSDATLTPWLRPFEIYLV</sequence>
<comment type="caution">
    <text evidence="2">The sequence shown here is derived from an EMBL/GenBank/DDBJ whole genome shotgun (WGS) entry which is preliminary data.</text>
</comment>
<protein>
    <submittedName>
        <fullName evidence="2">PIG-L family deacetylase</fullName>
    </submittedName>
</protein>
<dbReference type="Gene3D" id="3.40.50.10320">
    <property type="entry name" value="LmbE-like"/>
    <property type="match status" value="1"/>
</dbReference>